<evidence type="ECO:0000313" key="3">
    <source>
        <dbReference type="EMBL" id="MVM33992.1"/>
    </source>
</evidence>
<protein>
    <submittedName>
        <fullName evidence="3">DUF1016 family protein</fullName>
    </submittedName>
</protein>
<dbReference type="PANTHER" id="PTHR30547">
    <property type="entry name" value="UNCHARACTERIZED PROTEIN YHCG-RELATED"/>
    <property type="match status" value="1"/>
</dbReference>
<comment type="caution">
    <text evidence="3">The sequence shown here is derived from an EMBL/GenBank/DDBJ whole genome shotgun (WGS) entry which is preliminary data.</text>
</comment>
<reference evidence="3 4" key="1">
    <citation type="submission" date="2019-12" db="EMBL/GenBank/DDBJ databases">
        <title>Spirosoma sp. HMF4905 genome sequencing and assembly.</title>
        <authorList>
            <person name="Kang H."/>
            <person name="Cha I."/>
            <person name="Kim H."/>
            <person name="Joh K."/>
        </authorList>
    </citation>
    <scope>NUCLEOTIDE SEQUENCE [LARGE SCALE GENOMIC DNA]</scope>
    <source>
        <strain evidence="3 4">HMF4905</strain>
    </source>
</reference>
<evidence type="ECO:0000259" key="2">
    <source>
        <dbReference type="Pfam" id="PF17761"/>
    </source>
</evidence>
<dbReference type="Proteomes" id="UP000436006">
    <property type="component" value="Unassembled WGS sequence"/>
</dbReference>
<evidence type="ECO:0000313" key="4">
    <source>
        <dbReference type="Proteomes" id="UP000436006"/>
    </source>
</evidence>
<dbReference type="InterPro" id="IPR041527">
    <property type="entry name" value="YhcG_N"/>
</dbReference>
<organism evidence="3 4">
    <name type="scientific">Spirosoma arboris</name>
    <dbReference type="NCBI Taxonomy" id="2682092"/>
    <lineage>
        <taxon>Bacteria</taxon>
        <taxon>Pseudomonadati</taxon>
        <taxon>Bacteroidota</taxon>
        <taxon>Cytophagia</taxon>
        <taxon>Cytophagales</taxon>
        <taxon>Cytophagaceae</taxon>
        <taxon>Spirosoma</taxon>
    </lineage>
</organism>
<dbReference type="EMBL" id="WPIN01000013">
    <property type="protein sequence ID" value="MVM33992.1"/>
    <property type="molecule type" value="Genomic_DNA"/>
</dbReference>
<dbReference type="Pfam" id="PF17761">
    <property type="entry name" value="DUF1016_N"/>
    <property type="match status" value="1"/>
</dbReference>
<dbReference type="InterPro" id="IPR009362">
    <property type="entry name" value="YhcG_C"/>
</dbReference>
<dbReference type="Gene3D" id="3.40.1350.10">
    <property type="match status" value="1"/>
</dbReference>
<sequence>MDQLVSEIRQIIHQSRESAVRSINHALALMYWHIGRVIVEDEQQGQDRATYGKGLIKNLSSQLVADYGENFSSRNLQLSRQFYLTYPIVNSLSSQLTWTHYKVLVRWEDASKRAFYMAETEKNAWTVRQLERQINSLLYERLLMSQDKESVLAIAQSQAKPTQPHQVIKDPMVLEFLGLKPQASYYEHDIESAIITHIQEFLLELGNGFSFVARQKRIIIDSDEFKIDLVFYNRLLQCFVLLDLKMDKITHQDLGQLQMYVNYYDRDIKESYENPTIGVLLCADKNDAVVRYTLPENNTQLFASKYQLHLPTEQQLIDEIRKELTGDEADL</sequence>
<gene>
    <name evidence="3" type="ORF">GO755_28415</name>
</gene>
<feature type="domain" description="YhcG N-terminal" evidence="2">
    <location>
        <begin position="7"/>
        <end position="141"/>
    </location>
</feature>
<dbReference type="InterPro" id="IPR053148">
    <property type="entry name" value="PD-DEXK-like_domain"/>
</dbReference>
<dbReference type="AlphaFoldDB" id="A0A7K1SJM3"/>
<keyword evidence="4" id="KW-1185">Reference proteome</keyword>
<evidence type="ECO:0000259" key="1">
    <source>
        <dbReference type="Pfam" id="PF06250"/>
    </source>
</evidence>
<dbReference type="GO" id="GO:0003676">
    <property type="term" value="F:nucleic acid binding"/>
    <property type="evidence" value="ECO:0007669"/>
    <property type="project" value="InterPro"/>
</dbReference>
<accession>A0A7K1SJM3</accession>
<dbReference type="PANTHER" id="PTHR30547:SF5">
    <property type="entry name" value="NUCLEASE YHCG-RELATED"/>
    <property type="match status" value="1"/>
</dbReference>
<dbReference type="InterPro" id="IPR011856">
    <property type="entry name" value="tRNA_endonuc-like_dom_sf"/>
</dbReference>
<proteinExistence type="predicted"/>
<dbReference type="RefSeq" id="WP_157588700.1">
    <property type="nucleotide sequence ID" value="NZ_WPIN01000013.1"/>
</dbReference>
<feature type="domain" description="YhcG PDDEXK nuclease" evidence="1">
    <location>
        <begin position="166"/>
        <end position="316"/>
    </location>
</feature>
<name>A0A7K1SJM3_9BACT</name>
<dbReference type="Pfam" id="PF06250">
    <property type="entry name" value="YhcG_C"/>
    <property type="match status" value="1"/>
</dbReference>